<protein>
    <submittedName>
        <fullName evidence="5">AraC-like DNA-binding protein</fullName>
    </submittedName>
</protein>
<comment type="caution">
    <text evidence="5">The sequence shown here is derived from an EMBL/GenBank/DDBJ whole genome shotgun (WGS) entry which is preliminary data.</text>
</comment>
<dbReference type="RefSeq" id="WP_354555950.1">
    <property type="nucleotide sequence ID" value="NZ_JBEPMB010000002.1"/>
</dbReference>
<dbReference type="Proteomes" id="UP001549047">
    <property type="component" value="Unassembled WGS sequence"/>
</dbReference>
<dbReference type="PANTHER" id="PTHR46796:SF14">
    <property type="entry name" value="TRANSCRIPTIONAL REGULATORY PROTEIN"/>
    <property type="match status" value="1"/>
</dbReference>
<evidence type="ECO:0000259" key="4">
    <source>
        <dbReference type="PROSITE" id="PS01124"/>
    </source>
</evidence>
<dbReference type="SUPFAM" id="SSF46689">
    <property type="entry name" value="Homeodomain-like"/>
    <property type="match status" value="2"/>
</dbReference>
<feature type="domain" description="HTH araC/xylS-type" evidence="4">
    <location>
        <begin position="191"/>
        <end position="288"/>
    </location>
</feature>
<dbReference type="SMART" id="SM00342">
    <property type="entry name" value="HTH_ARAC"/>
    <property type="match status" value="1"/>
</dbReference>
<dbReference type="PANTHER" id="PTHR46796">
    <property type="entry name" value="HTH-TYPE TRANSCRIPTIONAL ACTIVATOR RHAS-RELATED"/>
    <property type="match status" value="1"/>
</dbReference>
<reference evidence="5 6" key="1">
    <citation type="submission" date="2024-06" db="EMBL/GenBank/DDBJ databases">
        <title>Genomic Encyclopedia of Type Strains, Phase IV (KMG-IV): sequencing the most valuable type-strain genomes for metagenomic binning, comparative biology and taxonomic classification.</title>
        <authorList>
            <person name="Goeker M."/>
        </authorList>
    </citation>
    <scope>NUCLEOTIDE SEQUENCE [LARGE SCALE GENOMIC DNA]</scope>
    <source>
        <strain evidence="5 6">DSM 29780</strain>
    </source>
</reference>
<accession>A0ABV2IY26</accession>
<organism evidence="5 6">
    <name type="scientific">Rhizobium aquaticum</name>
    <dbReference type="NCBI Taxonomy" id="1549636"/>
    <lineage>
        <taxon>Bacteria</taxon>
        <taxon>Pseudomonadati</taxon>
        <taxon>Pseudomonadota</taxon>
        <taxon>Alphaproteobacteria</taxon>
        <taxon>Hyphomicrobiales</taxon>
        <taxon>Rhizobiaceae</taxon>
        <taxon>Rhizobium/Agrobacterium group</taxon>
        <taxon>Rhizobium</taxon>
    </lineage>
</organism>
<dbReference type="InterPro" id="IPR050204">
    <property type="entry name" value="AraC_XylS_family_regulators"/>
</dbReference>
<evidence type="ECO:0000256" key="2">
    <source>
        <dbReference type="ARBA" id="ARBA00023125"/>
    </source>
</evidence>
<dbReference type="InterPro" id="IPR009057">
    <property type="entry name" value="Homeodomain-like_sf"/>
</dbReference>
<gene>
    <name evidence="5" type="ORF">ABID16_001738</name>
</gene>
<keyword evidence="1" id="KW-0805">Transcription regulation</keyword>
<dbReference type="PROSITE" id="PS01124">
    <property type="entry name" value="HTH_ARAC_FAMILY_2"/>
    <property type="match status" value="1"/>
</dbReference>
<keyword evidence="6" id="KW-1185">Reference proteome</keyword>
<dbReference type="Pfam" id="PF12833">
    <property type="entry name" value="HTH_18"/>
    <property type="match status" value="1"/>
</dbReference>
<name>A0ABV2IY26_9HYPH</name>
<dbReference type="InterPro" id="IPR018060">
    <property type="entry name" value="HTH_AraC"/>
</dbReference>
<evidence type="ECO:0000313" key="6">
    <source>
        <dbReference type="Proteomes" id="UP001549047"/>
    </source>
</evidence>
<proteinExistence type="predicted"/>
<sequence length="298" mass="33075">MATDEFKLNGMVMDAWHNVNTHKPLPAGVLQSNGILMSHMSGEETSTWQRVKTRAREGSLAYGVSVRLCASGNVGPTGKIRIDDWSGATPGATSLIPNSAHFEIPHNALFDFAHGKARPDYHGLACARDGVDLVLLGLSQALLPSLRHPETADRTFVANICQAILTHLVEKYGGIYFASKSKGCLAPWQERKAAEFLVAHLEEPFSLVELANVCELSRSYFIKAFKESFGKTPHRWLMDYRIGRSKRMLQNEASLAEIALACGFSDQSHMTRVFVEYTGISPGRYRRLHVGDQRMERA</sequence>
<dbReference type="Gene3D" id="1.10.10.60">
    <property type="entry name" value="Homeodomain-like"/>
    <property type="match status" value="2"/>
</dbReference>
<evidence type="ECO:0000256" key="3">
    <source>
        <dbReference type="ARBA" id="ARBA00023163"/>
    </source>
</evidence>
<keyword evidence="2" id="KW-0238">DNA-binding</keyword>
<evidence type="ECO:0000256" key="1">
    <source>
        <dbReference type="ARBA" id="ARBA00023015"/>
    </source>
</evidence>
<dbReference type="EMBL" id="JBEPMB010000002">
    <property type="protein sequence ID" value="MET3613409.1"/>
    <property type="molecule type" value="Genomic_DNA"/>
</dbReference>
<evidence type="ECO:0000313" key="5">
    <source>
        <dbReference type="EMBL" id="MET3613409.1"/>
    </source>
</evidence>
<keyword evidence="3" id="KW-0804">Transcription</keyword>